<dbReference type="InterPro" id="IPR021109">
    <property type="entry name" value="Peptidase_aspartic_dom_sf"/>
</dbReference>
<dbReference type="Gene3D" id="3.30.420.10">
    <property type="entry name" value="Ribonuclease H-like superfamily/Ribonuclease H"/>
    <property type="match status" value="1"/>
</dbReference>
<dbReference type="InterPro" id="IPR012337">
    <property type="entry name" value="RNaseH-like_sf"/>
</dbReference>
<dbReference type="Pfam" id="PF00665">
    <property type="entry name" value="rve"/>
    <property type="match status" value="1"/>
</dbReference>
<keyword evidence="7" id="KW-0695">RNA-directed DNA polymerase</keyword>
<dbReference type="Gene3D" id="3.30.70.270">
    <property type="match status" value="2"/>
</dbReference>
<name>A0A2N9GEK9_FAGSY</name>
<dbReference type="InterPro" id="IPR050951">
    <property type="entry name" value="Retrovirus_Pol_polyprotein"/>
</dbReference>
<dbReference type="Pfam" id="PF00078">
    <property type="entry name" value="RVT_1"/>
    <property type="match status" value="1"/>
</dbReference>
<evidence type="ECO:0000256" key="3">
    <source>
        <dbReference type="ARBA" id="ARBA00022695"/>
    </source>
</evidence>
<gene>
    <name evidence="10" type="ORF">FSB_LOCUS25750</name>
</gene>
<dbReference type="SUPFAM" id="SSF56672">
    <property type="entry name" value="DNA/RNA polymerases"/>
    <property type="match status" value="1"/>
</dbReference>
<dbReference type="InterPro" id="IPR001584">
    <property type="entry name" value="Integrase_cat-core"/>
</dbReference>
<evidence type="ECO:0000259" key="9">
    <source>
        <dbReference type="PROSITE" id="PS50994"/>
    </source>
</evidence>
<dbReference type="CDD" id="cd01647">
    <property type="entry name" value="RT_LTR"/>
    <property type="match status" value="1"/>
</dbReference>
<evidence type="ECO:0000256" key="6">
    <source>
        <dbReference type="ARBA" id="ARBA00022801"/>
    </source>
</evidence>
<dbReference type="Gene3D" id="3.10.10.10">
    <property type="entry name" value="HIV Type 1 Reverse Transcriptase, subunit A, domain 1"/>
    <property type="match status" value="1"/>
</dbReference>
<accession>A0A2N9GEK9</accession>
<dbReference type="CDD" id="cd00303">
    <property type="entry name" value="retropepsin_like"/>
    <property type="match status" value="1"/>
</dbReference>
<keyword evidence="6" id="KW-0378">Hydrolase</keyword>
<dbReference type="Gene3D" id="2.40.70.10">
    <property type="entry name" value="Acid Proteases"/>
    <property type="match status" value="1"/>
</dbReference>
<dbReference type="PROSITE" id="PS50994">
    <property type="entry name" value="INTEGRASE"/>
    <property type="match status" value="1"/>
</dbReference>
<dbReference type="SUPFAM" id="SSF53098">
    <property type="entry name" value="Ribonuclease H-like"/>
    <property type="match status" value="1"/>
</dbReference>
<dbReference type="FunFam" id="3.30.70.270:FF:000026">
    <property type="entry name" value="Transposon Ty3-G Gag-Pol polyprotein"/>
    <property type="match status" value="1"/>
</dbReference>
<feature type="domain" description="Integrase catalytic" evidence="9">
    <location>
        <begin position="1095"/>
        <end position="1258"/>
    </location>
</feature>
<evidence type="ECO:0000256" key="2">
    <source>
        <dbReference type="ARBA" id="ARBA00022679"/>
    </source>
</evidence>
<dbReference type="InterPro" id="IPR043128">
    <property type="entry name" value="Rev_trsase/Diguanyl_cyclase"/>
</dbReference>
<protein>
    <recommendedName>
        <fullName evidence="1">RNA-directed DNA polymerase</fullName>
        <ecNumber evidence="1">2.7.7.49</ecNumber>
    </recommendedName>
</protein>
<evidence type="ECO:0000256" key="4">
    <source>
        <dbReference type="ARBA" id="ARBA00022722"/>
    </source>
</evidence>
<sequence>MKAKLESLTKEIEALKLKDTIGAKQGYQAEIHEVCTVCHNEHPIKDCPLLPNLVGIYEEQCGAIGNFKKPYSPYSETYNPGWKNHPNFGWKNDTSSPQQSSLPQRNFSQSYPTQHASQPSSSSSNSLEHNLNAFIEAQTKANQMYDAFNQKHEATIQKHDAILNRLVEDNKEFRSHLSKLTTTLSVNEKGKFPSQAHIPHGQYMAQGSQDKPNNEHVNVVTTRSGKTVVTPPVEEQTENRDNIEEPTINEPVRRPISVPFPQALKTSRKLDSSPEILENLRQVRINLPLLHVIKQVPSYAKILKDLCTMKRKQNVKKTAFLTEQVSALIQHKIPPKYKDPGCPTISCIIGDHDIEQALLDLGASVNLMPYSVYLQLGLGELKPTMVVLQLADRSVKTPKGVVEDVLVQIDKFYYPVDFLILETESVVHANSKIPIILGRPFLATANALINCRNGLMKLSFGHMTLEVNIFNIGKQIFEDEDCEVVNWIDAVVQEQFTKTYHSDPLDSCLLNFSDGDSSIGSNIANVCSLLDLQVMELNCWKPRFEELPKSENKALPSSVAIPKLELKQLPNGLKYAFLESGDTFPVVISSILNMDQEGKLVELLRKHKTAIGWTIADIKGISPLICTHRINFEDEVKASRQPQRRLNPNMREVVKTEVLKLLDAGIIYPISDSKWVSPTQVVPKKSGVTVVKNEHGELVPTKLVTGWRMCIDYRKLNTATRKDHFPLPFIDQVLERVAGHSFYCFLDGYSGYYQIEIDLEDQDKTTFTCPFGTYAFRRMPFGLCNAPATFQRCMMSIFSDMVGEIMEVFMDDLSVFGNTFDDCLDNLGKVLARCEEKNLVLNWEKCHFMVSSGIVLGHIVSSKGIEVDKSKIELITKLPTPKTVKDVRSFLGHAGFYRRFIEGFSSIAKPLCKLLLKDTPFDWTEACQEAFTKLIGKLTSAPIMQAPDWSLPFELMCDASDYAIGAVLGQRKDKKPHVIYYASRTLNSTQMNYTTTEKELLAIVFALDKFRSYLIGSPIVCFTDHAALKYLFTKKDAKARLIRWILLLQEFNLIIKDKKGVENVVADHLSRLIFEDNMEHLPINDEFPDEHLFSLSNLPWYAYIVNYLAVDFMGPFPPSFGYLYILVAVDYVSKWVEAVACKNNDHRTVVKFLKEHILSRFGTPRAIISDQGTHFCNKPFEALMSKYGVIHKVATSYHPQTSGQVELANREIKQILEKTVNPDRKDWSLRLVDALWAYRTAYKSPLGMSPYRLVFGKPCHLPVELEHKAYWAIKSFNFNIDEAGKLRKLQMNELEELRNEAYESSRIYKAKMKTFHDKRILRKTFVVNQKVYLYNSRLHKHPGKLRSRWDGPYIVKHVSEHGAIEVEDPRDGCTFKVNGQRLKPALERFVQEEETIPLEDPVYRDD</sequence>
<dbReference type="GO" id="GO:0003676">
    <property type="term" value="F:nucleic acid binding"/>
    <property type="evidence" value="ECO:0007669"/>
    <property type="project" value="InterPro"/>
</dbReference>
<keyword evidence="2" id="KW-0808">Transferase</keyword>
<evidence type="ECO:0000256" key="8">
    <source>
        <dbReference type="SAM" id="MobiDB-lite"/>
    </source>
</evidence>
<dbReference type="EMBL" id="OIVN01001805">
    <property type="protein sequence ID" value="SPC97868.1"/>
    <property type="molecule type" value="Genomic_DNA"/>
</dbReference>
<feature type="region of interest" description="Disordered" evidence="8">
    <location>
        <begin position="88"/>
        <end position="127"/>
    </location>
</feature>
<keyword evidence="5" id="KW-0255">Endonuclease</keyword>
<dbReference type="SUPFAM" id="SSF50630">
    <property type="entry name" value="Acid proteases"/>
    <property type="match status" value="1"/>
</dbReference>
<dbReference type="InterPro" id="IPR000477">
    <property type="entry name" value="RT_dom"/>
</dbReference>
<dbReference type="EC" id="2.7.7.49" evidence="1"/>
<proteinExistence type="predicted"/>
<dbReference type="InterPro" id="IPR036397">
    <property type="entry name" value="RNaseH_sf"/>
</dbReference>
<reference evidence="10" key="1">
    <citation type="submission" date="2018-02" db="EMBL/GenBank/DDBJ databases">
        <authorList>
            <person name="Cohen D.B."/>
            <person name="Kent A.D."/>
        </authorList>
    </citation>
    <scope>NUCLEOTIDE SEQUENCE</scope>
</reference>
<dbReference type="CDD" id="cd09274">
    <property type="entry name" value="RNase_HI_RT_Ty3"/>
    <property type="match status" value="1"/>
</dbReference>
<dbReference type="Pfam" id="PF17917">
    <property type="entry name" value="RT_RNaseH"/>
    <property type="match status" value="1"/>
</dbReference>
<evidence type="ECO:0000313" key="10">
    <source>
        <dbReference type="EMBL" id="SPC97868.1"/>
    </source>
</evidence>
<dbReference type="PANTHER" id="PTHR37984:SF5">
    <property type="entry name" value="PROTEIN NYNRIN-LIKE"/>
    <property type="match status" value="1"/>
</dbReference>
<keyword evidence="3" id="KW-0548">Nucleotidyltransferase</keyword>
<dbReference type="GO" id="GO:0015074">
    <property type="term" value="P:DNA integration"/>
    <property type="evidence" value="ECO:0007669"/>
    <property type="project" value="InterPro"/>
</dbReference>
<dbReference type="GO" id="GO:0003964">
    <property type="term" value="F:RNA-directed DNA polymerase activity"/>
    <property type="evidence" value="ECO:0007669"/>
    <property type="project" value="UniProtKB-KW"/>
</dbReference>
<evidence type="ECO:0000256" key="1">
    <source>
        <dbReference type="ARBA" id="ARBA00012493"/>
    </source>
</evidence>
<dbReference type="InterPro" id="IPR043502">
    <property type="entry name" value="DNA/RNA_pol_sf"/>
</dbReference>
<organism evidence="10">
    <name type="scientific">Fagus sylvatica</name>
    <name type="common">Beechnut</name>
    <dbReference type="NCBI Taxonomy" id="28930"/>
    <lineage>
        <taxon>Eukaryota</taxon>
        <taxon>Viridiplantae</taxon>
        <taxon>Streptophyta</taxon>
        <taxon>Embryophyta</taxon>
        <taxon>Tracheophyta</taxon>
        <taxon>Spermatophyta</taxon>
        <taxon>Magnoliopsida</taxon>
        <taxon>eudicotyledons</taxon>
        <taxon>Gunneridae</taxon>
        <taxon>Pentapetalae</taxon>
        <taxon>rosids</taxon>
        <taxon>fabids</taxon>
        <taxon>Fagales</taxon>
        <taxon>Fagaceae</taxon>
        <taxon>Fagus</taxon>
    </lineage>
</organism>
<dbReference type="GO" id="GO:0004519">
    <property type="term" value="F:endonuclease activity"/>
    <property type="evidence" value="ECO:0007669"/>
    <property type="project" value="UniProtKB-KW"/>
</dbReference>
<dbReference type="FunFam" id="3.10.20.370:FF:000001">
    <property type="entry name" value="Retrovirus-related Pol polyprotein from transposon 17.6-like protein"/>
    <property type="match status" value="1"/>
</dbReference>
<dbReference type="InterPro" id="IPR041373">
    <property type="entry name" value="RT_RNaseH"/>
</dbReference>
<dbReference type="GO" id="GO:0016787">
    <property type="term" value="F:hydrolase activity"/>
    <property type="evidence" value="ECO:0007669"/>
    <property type="project" value="UniProtKB-KW"/>
</dbReference>
<feature type="compositionally biased region" description="Low complexity" evidence="8">
    <location>
        <begin position="117"/>
        <end position="126"/>
    </location>
</feature>
<dbReference type="PANTHER" id="PTHR37984">
    <property type="entry name" value="PROTEIN CBG26694"/>
    <property type="match status" value="1"/>
</dbReference>
<feature type="compositionally biased region" description="Polar residues" evidence="8">
    <location>
        <begin position="92"/>
        <end position="116"/>
    </location>
</feature>
<evidence type="ECO:0000256" key="5">
    <source>
        <dbReference type="ARBA" id="ARBA00022759"/>
    </source>
</evidence>
<evidence type="ECO:0000256" key="7">
    <source>
        <dbReference type="ARBA" id="ARBA00022918"/>
    </source>
</evidence>
<keyword evidence="4" id="KW-0540">Nuclease</keyword>